<proteinExistence type="predicted"/>
<organism evidence="2 3">
    <name type="scientific">Lentinula edodes</name>
    <name type="common">Shiitake mushroom</name>
    <name type="synonym">Lentinus edodes</name>
    <dbReference type="NCBI Taxonomy" id="5353"/>
    <lineage>
        <taxon>Eukaryota</taxon>
        <taxon>Fungi</taxon>
        <taxon>Dikarya</taxon>
        <taxon>Basidiomycota</taxon>
        <taxon>Agaricomycotina</taxon>
        <taxon>Agaricomycetes</taxon>
        <taxon>Agaricomycetidae</taxon>
        <taxon>Agaricales</taxon>
        <taxon>Marasmiineae</taxon>
        <taxon>Omphalotaceae</taxon>
        <taxon>Lentinula</taxon>
    </lineage>
</organism>
<evidence type="ECO:0000313" key="2">
    <source>
        <dbReference type="EMBL" id="GAW04876.1"/>
    </source>
</evidence>
<dbReference type="AlphaFoldDB" id="A0A1Q3ECD9"/>
<keyword evidence="1" id="KW-0732">Signal</keyword>
<accession>A0A1Q3ECD9</accession>
<dbReference type="Proteomes" id="UP000188533">
    <property type="component" value="Unassembled WGS sequence"/>
</dbReference>
<reference evidence="2 3" key="1">
    <citation type="submission" date="2016-08" db="EMBL/GenBank/DDBJ databases">
        <authorList>
            <consortium name="Lentinula edodes genome sequencing consortium"/>
            <person name="Sakamoto Y."/>
            <person name="Nakade K."/>
            <person name="Sato S."/>
            <person name="Yoshida Y."/>
            <person name="Miyazaki K."/>
            <person name="Natsume S."/>
            <person name="Konno N."/>
        </authorList>
    </citation>
    <scope>NUCLEOTIDE SEQUENCE [LARGE SCALE GENOMIC DNA]</scope>
    <source>
        <strain evidence="2 3">NBRC 111202</strain>
    </source>
</reference>
<feature type="signal peptide" evidence="1">
    <location>
        <begin position="1"/>
        <end position="23"/>
    </location>
</feature>
<keyword evidence="3" id="KW-1185">Reference proteome</keyword>
<reference evidence="2 3" key="2">
    <citation type="submission" date="2017-02" db="EMBL/GenBank/DDBJ databases">
        <title>A genome survey and senescence transcriptome analysis in Lentinula edodes.</title>
        <authorList>
            <person name="Sakamoto Y."/>
            <person name="Nakade K."/>
            <person name="Sato S."/>
            <person name="Yoshida Y."/>
            <person name="Miyazaki K."/>
            <person name="Natsume S."/>
            <person name="Konno N."/>
        </authorList>
    </citation>
    <scope>NUCLEOTIDE SEQUENCE [LARGE SCALE GENOMIC DNA]</scope>
    <source>
        <strain evidence="2 3">NBRC 111202</strain>
    </source>
</reference>
<name>A0A1Q3ECD9_LENED</name>
<evidence type="ECO:0000313" key="3">
    <source>
        <dbReference type="Proteomes" id="UP000188533"/>
    </source>
</evidence>
<evidence type="ECO:0000256" key="1">
    <source>
        <dbReference type="SAM" id="SignalP"/>
    </source>
</evidence>
<dbReference type="EMBL" id="BDGU01000215">
    <property type="protein sequence ID" value="GAW04876.1"/>
    <property type="molecule type" value="Genomic_DNA"/>
</dbReference>
<gene>
    <name evidence="2" type="ORF">LENED_006694</name>
</gene>
<sequence>MAPWTRLFEFAFVCAILAQLTVASPVSGSSHQKLVRDSDSDGDGLCITCLGRIIDHDGEKNHIGPLGLP</sequence>
<protein>
    <submittedName>
        <fullName evidence="2">Uncharacterized protein</fullName>
    </submittedName>
</protein>
<feature type="chain" id="PRO_5011981270" evidence="1">
    <location>
        <begin position="24"/>
        <end position="69"/>
    </location>
</feature>
<comment type="caution">
    <text evidence="2">The sequence shown here is derived from an EMBL/GenBank/DDBJ whole genome shotgun (WGS) entry which is preliminary data.</text>
</comment>